<evidence type="ECO:0000313" key="3">
    <source>
        <dbReference type="Proteomes" id="UP000001307"/>
    </source>
</evidence>
<dbReference type="EMBL" id="FN653334">
    <property type="protein sequence ID" value="CBY14703.1"/>
    <property type="molecule type" value="Genomic_DNA"/>
</dbReference>
<protein>
    <recommendedName>
        <fullName evidence="4">Pannexin</fullName>
    </recommendedName>
</protein>
<keyword evidence="1" id="KW-0812">Transmembrane</keyword>
<dbReference type="GO" id="GO:0006812">
    <property type="term" value="P:monoatomic cation transport"/>
    <property type="evidence" value="ECO:0007669"/>
    <property type="project" value="InterPro"/>
</dbReference>
<dbReference type="GO" id="GO:0032732">
    <property type="term" value="P:positive regulation of interleukin-1 production"/>
    <property type="evidence" value="ECO:0007669"/>
    <property type="project" value="InterPro"/>
</dbReference>
<dbReference type="Proteomes" id="UP000001307">
    <property type="component" value="Unassembled WGS sequence"/>
</dbReference>
<organism evidence="2">
    <name type="scientific">Oikopleura dioica</name>
    <name type="common">Tunicate</name>
    <dbReference type="NCBI Taxonomy" id="34765"/>
    <lineage>
        <taxon>Eukaryota</taxon>
        <taxon>Metazoa</taxon>
        <taxon>Chordata</taxon>
        <taxon>Tunicata</taxon>
        <taxon>Appendicularia</taxon>
        <taxon>Copelata</taxon>
        <taxon>Oikopleuridae</taxon>
        <taxon>Oikopleura</taxon>
    </lineage>
</organism>
<evidence type="ECO:0008006" key="4">
    <source>
        <dbReference type="Google" id="ProtNLM"/>
    </source>
</evidence>
<name>E4XYJ1_OIKDI</name>
<keyword evidence="3" id="KW-1185">Reference proteome</keyword>
<evidence type="ECO:0000256" key="1">
    <source>
        <dbReference type="SAM" id="Phobius"/>
    </source>
</evidence>
<evidence type="ECO:0000313" key="2">
    <source>
        <dbReference type="EMBL" id="CBY14703.1"/>
    </source>
</evidence>
<dbReference type="AlphaFoldDB" id="E4XYJ1"/>
<dbReference type="PANTHER" id="PTHR15759:SF6">
    <property type="entry name" value="INNEXIN"/>
    <property type="match status" value="1"/>
</dbReference>
<dbReference type="GO" id="GO:0015267">
    <property type="term" value="F:channel activity"/>
    <property type="evidence" value="ECO:0007669"/>
    <property type="project" value="InterPro"/>
</dbReference>
<sequence>MVLVQDIESTLLGGKEINDILEATVSTLPADRLLAQIGVGLPILLLAAAIVIDPSLNKQSSLECAPYGNEGYTDGLYNQNYCWERLQTLGTTNTTSDGHYQYHKMFPYLLFGLALVVFIPHCLFTLVYQEKIRTHCVFMMSALEEGIFEMFSAIKTLLNEDGGKNDLKVTRAKIREVFEKSAKSWELDKFEMFEKYVKVERGSVVLTTGLALRRLLTLAALALDGIIFDQVFCPIINNTHEDERGHYCTVSDIGTRLFICRVYISCIFVSLLAGSCSFFKDLSEINKAKDILELCPLIDENILSKETCSNGICGINDLSILLLLVRENFADTKAMKFCLDAKKLADETKADYLNVLVTKIAWKLNDSLDEAYKETNITGD</sequence>
<keyword evidence="1" id="KW-1133">Transmembrane helix</keyword>
<dbReference type="InterPro" id="IPR039099">
    <property type="entry name" value="Pannexin"/>
</dbReference>
<dbReference type="PANTHER" id="PTHR15759">
    <property type="entry name" value="PANNEXIN"/>
    <property type="match status" value="1"/>
</dbReference>
<dbReference type="OrthoDB" id="10056939at2759"/>
<reference evidence="2" key="1">
    <citation type="journal article" date="2010" name="Science">
        <title>Plasticity of animal genome architecture unmasked by rapid evolution of a pelagic tunicate.</title>
        <authorList>
            <person name="Denoeud F."/>
            <person name="Henriet S."/>
            <person name="Mungpakdee S."/>
            <person name="Aury J.M."/>
            <person name="Da Silva C."/>
            <person name="Brinkmann H."/>
            <person name="Mikhaleva J."/>
            <person name="Olsen L.C."/>
            <person name="Jubin C."/>
            <person name="Canestro C."/>
            <person name="Bouquet J.M."/>
            <person name="Danks G."/>
            <person name="Poulain J."/>
            <person name="Campsteijn C."/>
            <person name="Adamski M."/>
            <person name="Cross I."/>
            <person name="Yadetie F."/>
            <person name="Muffato M."/>
            <person name="Louis A."/>
            <person name="Butcher S."/>
            <person name="Tsagkogeorga G."/>
            <person name="Konrad A."/>
            <person name="Singh S."/>
            <person name="Jensen M.F."/>
            <person name="Cong E.H."/>
            <person name="Eikeseth-Otteraa H."/>
            <person name="Noel B."/>
            <person name="Anthouard V."/>
            <person name="Porcel B.M."/>
            <person name="Kachouri-Lafond R."/>
            <person name="Nishino A."/>
            <person name="Ugolini M."/>
            <person name="Chourrout P."/>
            <person name="Nishida H."/>
            <person name="Aasland R."/>
            <person name="Huzurbazar S."/>
            <person name="Westhof E."/>
            <person name="Delsuc F."/>
            <person name="Lehrach H."/>
            <person name="Reinhardt R."/>
            <person name="Weissenbach J."/>
            <person name="Roy S.W."/>
            <person name="Artiguenave F."/>
            <person name="Postlethwait J.H."/>
            <person name="Manak J.R."/>
            <person name="Thompson E.M."/>
            <person name="Jaillon O."/>
            <person name="Du Pasquier L."/>
            <person name="Boudinot P."/>
            <person name="Liberles D.A."/>
            <person name="Volff J.N."/>
            <person name="Philippe H."/>
            <person name="Lenhard B."/>
            <person name="Roest Crollius H."/>
            <person name="Wincker P."/>
            <person name="Chourrout D."/>
        </authorList>
    </citation>
    <scope>NUCLEOTIDE SEQUENCE [LARGE SCALE GENOMIC DNA]</scope>
</reference>
<feature type="transmembrane region" description="Helical" evidence="1">
    <location>
        <begin position="33"/>
        <end position="52"/>
    </location>
</feature>
<dbReference type="InParanoid" id="E4XYJ1"/>
<feature type="transmembrane region" description="Helical" evidence="1">
    <location>
        <begin position="108"/>
        <end position="128"/>
    </location>
</feature>
<accession>E4XYJ1</accession>
<keyword evidence="1" id="KW-0472">Membrane</keyword>
<gene>
    <name evidence="2" type="ORF">GSOID_T00009773001</name>
</gene>
<proteinExistence type="predicted"/>